<name>A0A6F9DTM4_9ASCI</name>
<protein>
    <recommendedName>
        <fullName evidence="4">Copper transport protein</fullName>
    </recommendedName>
</protein>
<keyword evidence="4" id="KW-0186">Copper</keyword>
<comment type="subcellular location">
    <subcellularLocation>
        <location evidence="4">Membrane</location>
        <topology evidence="4">Multi-pass membrane protein</topology>
    </subcellularLocation>
</comment>
<comment type="similarity">
    <text evidence="4">Belongs to the copper transporter (Ctr) (TC 1.A.56) family. SLC31A subfamily.</text>
</comment>
<dbReference type="Pfam" id="PF04145">
    <property type="entry name" value="Ctr"/>
    <property type="match status" value="1"/>
</dbReference>
<evidence type="ECO:0000256" key="4">
    <source>
        <dbReference type="RuleBase" id="RU367022"/>
    </source>
</evidence>
<dbReference type="GO" id="GO:0005375">
    <property type="term" value="F:copper ion transmembrane transporter activity"/>
    <property type="evidence" value="ECO:0007669"/>
    <property type="project" value="UniProtKB-UniRule"/>
</dbReference>
<feature type="transmembrane region" description="Helical" evidence="4">
    <location>
        <begin position="100"/>
        <end position="121"/>
    </location>
</feature>
<keyword evidence="3 4" id="KW-0472">Membrane</keyword>
<evidence type="ECO:0000313" key="6">
    <source>
        <dbReference type="EMBL" id="CAB3266225.1"/>
    </source>
</evidence>
<evidence type="ECO:0000256" key="5">
    <source>
        <dbReference type="SAM" id="MobiDB-lite"/>
    </source>
</evidence>
<keyword evidence="1 4" id="KW-0812">Transmembrane</keyword>
<evidence type="ECO:0000256" key="3">
    <source>
        <dbReference type="ARBA" id="ARBA00023136"/>
    </source>
</evidence>
<proteinExistence type="evidence at transcript level"/>
<keyword evidence="4" id="KW-0406">Ion transport</keyword>
<feature type="region of interest" description="Disordered" evidence="5">
    <location>
        <begin position="73"/>
        <end position="94"/>
    </location>
</feature>
<reference evidence="6" key="1">
    <citation type="submission" date="2020-04" db="EMBL/GenBank/DDBJ databases">
        <authorList>
            <person name="Neveu A P."/>
        </authorList>
    </citation>
    <scope>NUCLEOTIDE SEQUENCE</scope>
    <source>
        <tissue evidence="6">Whole embryo</tissue>
    </source>
</reference>
<dbReference type="PANTHER" id="PTHR12483">
    <property type="entry name" value="SOLUTE CARRIER FAMILY 31 COPPER TRANSPORTERS"/>
    <property type="match status" value="1"/>
</dbReference>
<gene>
    <name evidence="6" type="primary">Slc31a1-004</name>
</gene>
<dbReference type="PANTHER" id="PTHR12483:SF115">
    <property type="entry name" value="COPPER TRANSPORT PROTEIN"/>
    <property type="match status" value="1"/>
</dbReference>
<feature type="transmembrane region" description="Helical" evidence="4">
    <location>
        <begin position="127"/>
        <end position="146"/>
    </location>
</feature>
<dbReference type="EMBL" id="LR790363">
    <property type="protein sequence ID" value="CAB3266225.1"/>
    <property type="molecule type" value="mRNA"/>
</dbReference>
<keyword evidence="4" id="KW-0813">Transport</keyword>
<dbReference type="AlphaFoldDB" id="A0A6F9DTM4"/>
<dbReference type="GO" id="GO:0016020">
    <property type="term" value="C:membrane"/>
    <property type="evidence" value="ECO:0007669"/>
    <property type="project" value="UniProtKB-SubCell"/>
</dbReference>
<dbReference type="InterPro" id="IPR007274">
    <property type="entry name" value="Cop_transporter"/>
</dbReference>
<keyword evidence="4" id="KW-0187">Copper transport</keyword>
<evidence type="ECO:0000256" key="2">
    <source>
        <dbReference type="ARBA" id="ARBA00022989"/>
    </source>
</evidence>
<accession>A0A6F9DTM4</accession>
<keyword evidence="2 4" id="KW-1133">Transmembrane helix</keyword>
<evidence type="ECO:0000256" key="1">
    <source>
        <dbReference type="ARBA" id="ARBA00022692"/>
    </source>
</evidence>
<feature type="compositionally biased region" description="Basic and acidic residues" evidence="5">
    <location>
        <begin position="76"/>
        <end position="94"/>
    </location>
</feature>
<sequence>MTDDDVTTTTGHKLVFSGELPVYNLFAFWRVESIQDLIISCLALFCFGLGHEYLKSLQVRFAAQDLCRLPPRTRTLNKEPNDSQSEEETKQKQKDNHTNICRRFFDTATHVTLLLWSYLLMLSAMTFNPWIFASSVGGCGIGYLLFHRMPATQIVRQNTKEKRSNRDEG</sequence>
<organism evidence="6">
    <name type="scientific">Phallusia mammillata</name>
    <dbReference type="NCBI Taxonomy" id="59560"/>
    <lineage>
        <taxon>Eukaryota</taxon>
        <taxon>Metazoa</taxon>
        <taxon>Chordata</taxon>
        <taxon>Tunicata</taxon>
        <taxon>Ascidiacea</taxon>
        <taxon>Phlebobranchia</taxon>
        <taxon>Ascidiidae</taxon>
        <taxon>Phallusia</taxon>
    </lineage>
</organism>